<dbReference type="Proteomes" id="UP000246005">
    <property type="component" value="Unassembled WGS sequence"/>
</dbReference>
<reference evidence="3 4" key="1">
    <citation type="submission" date="2018-05" db="EMBL/GenBank/DDBJ databases">
        <title>Genomic Encyclopedia of Type Strains, Phase IV (KMG-IV): sequencing the most valuable type-strain genomes for metagenomic binning, comparative biology and taxonomic classification.</title>
        <authorList>
            <person name="Goeker M."/>
        </authorList>
    </citation>
    <scope>NUCLEOTIDE SEQUENCE [LARGE SCALE GENOMIC DNA]</scope>
    <source>
        <strain evidence="3 4">DSM 45480</strain>
    </source>
</reference>
<evidence type="ECO:0000313" key="4">
    <source>
        <dbReference type="Proteomes" id="UP000246005"/>
    </source>
</evidence>
<feature type="transmembrane region" description="Helical" evidence="2">
    <location>
        <begin position="35"/>
        <end position="56"/>
    </location>
</feature>
<dbReference type="EMBL" id="QGHB01000012">
    <property type="protein sequence ID" value="PWK83024.1"/>
    <property type="molecule type" value="Genomic_DNA"/>
</dbReference>
<dbReference type="RefSeq" id="WP_109640333.1">
    <property type="nucleotide sequence ID" value="NZ_QGHB01000012.1"/>
</dbReference>
<gene>
    <name evidence="3" type="ORF">C8D88_112275</name>
</gene>
<feature type="compositionally biased region" description="Basic and acidic residues" evidence="1">
    <location>
        <begin position="58"/>
        <end position="67"/>
    </location>
</feature>
<name>A0A316HXM2_9PSEU</name>
<evidence type="ECO:0000313" key="3">
    <source>
        <dbReference type="EMBL" id="PWK83024.1"/>
    </source>
</evidence>
<proteinExistence type="predicted"/>
<sequence length="368" mass="38882">MTIDLPPRRRLPADVRERMRPDFTEVRSRRDHTPLAVAAGVALLIASGIAITQSVVDRTPDPGRGDVHTPSSQDLSRCRAALNDPNWSSTEMVVFGLQKVLVGENGRFCELAASTAGVAAPDARPVQLEAGSITYRSGQIIAGVPPLGALTARAREVSTSHSRASSAAVVTPDFFVIHTPVPLTVTELVFDNRTVPLPAGAVLPAAATFDSFESGNADPWTPANIVARCADNAYANGTRAEDLRGWEPLISAQGILVAHRDHREWATCTFTTAPETLQPRPGLPAGENKPAIVSGAIGDAGFLMVGRTSRDAKTVELRGASTSAQTVNVTEGFFVAALPQVTGLTDPRAIQVTVRDAKNAVVYEGPMG</sequence>
<comment type="caution">
    <text evidence="3">The sequence shown here is derived from an EMBL/GenBank/DDBJ whole genome shotgun (WGS) entry which is preliminary data.</text>
</comment>
<evidence type="ECO:0000256" key="1">
    <source>
        <dbReference type="SAM" id="MobiDB-lite"/>
    </source>
</evidence>
<protein>
    <submittedName>
        <fullName evidence="3">Uncharacterized protein</fullName>
    </submittedName>
</protein>
<keyword evidence="2" id="KW-0812">Transmembrane</keyword>
<accession>A0A316HXM2</accession>
<feature type="region of interest" description="Disordered" evidence="1">
    <location>
        <begin position="57"/>
        <end position="76"/>
    </location>
</feature>
<keyword evidence="2" id="KW-1133">Transmembrane helix</keyword>
<dbReference type="AlphaFoldDB" id="A0A316HXM2"/>
<evidence type="ECO:0000256" key="2">
    <source>
        <dbReference type="SAM" id="Phobius"/>
    </source>
</evidence>
<organism evidence="3 4">
    <name type="scientific">Lentzea atacamensis</name>
    <dbReference type="NCBI Taxonomy" id="531938"/>
    <lineage>
        <taxon>Bacteria</taxon>
        <taxon>Bacillati</taxon>
        <taxon>Actinomycetota</taxon>
        <taxon>Actinomycetes</taxon>
        <taxon>Pseudonocardiales</taxon>
        <taxon>Pseudonocardiaceae</taxon>
        <taxon>Lentzea</taxon>
    </lineage>
</organism>
<keyword evidence="2" id="KW-0472">Membrane</keyword>